<proteinExistence type="predicted"/>
<evidence type="ECO:0000313" key="5">
    <source>
        <dbReference type="Proteomes" id="UP000000644"/>
    </source>
</evidence>
<dbReference type="RefSeq" id="WP_011798620.1">
    <property type="nucleotide sequence ID" value="NC_008764.1"/>
</dbReference>
<feature type="compositionally biased region" description="Basic and acidic residues" evidence="1">
    <location>
        <begin position="260"/>
        <end position="274"/>
    </location>
</feature>
<accession>A1VX76</accession>
<keyword evidence="5" id="KW-1185">Reference proteome</keyword>
<feature type="domain" description="DUF3991" evidence="3">
    <location>
        <begin position="656"/>
        <end position="716"/>
    </location>
</feature>
<gene>
    <name evidence="4" type="ordered locus">Pnap_5006</name>
</gene>
<feature type="compositionally biased region" description="Basic and acidic residues" evidence="1">
    <location>
        <begin position="284"/>
        <end position="296"/>
    </location>
</feature>
<dbReference type="EMBL" id="CP000537">
    <property type="protein sequence ID" value="ABM40254.1"/>
    <property type="molecule type" value="Genomic_DNA"/>
</dbReference>
<dbReference type="CDD" id="cd00188">
    <property type="entry name" value="TOPRIM"/>
    <property type="match status" value="1"/>
</dbReference>
<organism evidence="4 5">
    <name type="scientific">Polaromonas naphthalenivorans (strain CJ2)</name>
    <dbReference type="NCBI Taxonomy" id="365044"/>
    <lineage>
        <taxon>Bacteria</taxon>
        <taxon>Pseudomonadati</taxon>
        <taxon>Pseudomonadota</taxon>
        <taxon>Betaproteobacteria</taxon>
        <taxon>Burkholderiales</taxon>
        <taxon>Comamonadaceae</taxon>
        <taxon>Polaromonas</taxon>
    </lineage>
</organism>
<dbReference type="KEGG" id="pna:Pnap_5006"/>
<feature type="compositionally biased region" description="Basic and acidic residues" evidence="1">
    <location>
        <begin position="806"/>
        <end position="815"/>
    </location>
</feature>
<dbReference type="Pfam" id="PF03432">
    <property type="entry name" value="Relaxase"/>
    <property type="match status" value="1"/>
</dbReference>
<keyword evidence="4" id="KW-0614">Plasmid</keyword>
<feature type="compositionally biased region" description="Low complexity" evidence="1">
    <location>
        <begin position="297"/>
        <end position="316"/>
    </location>
</feature>
<feature type="region of interest" description="Disordered" evidence="1">
    <location>
        <begin position="441"/>
        <end position="467"/>
    </location>
</feature>
<feature type="compositionally biased region" description="Basic and acidic residues" evidence="1">
    <location>
        <begin position="450"/>
        <end position="460"/>
    </location>
</feature>
<geneLocation type="plasmid" evidence="4 5">
    <name>pPNAP08</name>
</geneLocation>
<evidence type="ECO:0000313" key="4">
    <source>
        <dbReference type="EMBL" id="ABM40254.1"/>
    </source>
</evidence>
<dbReference type="OrthoDB" id="5351104at2"/>
<evidence type="ECO:0000259" key="2">
    <source>
        <dbReference type="Pfam" id="PF03432"/>
    </source>
</evidence>
<name>A1VX76_POLNA</name>
<dbReference type="Proteomes" id="UP000000644">
    <property type="component" value="Plasmid pPNAP08"/>
</dbReference>
<protein>
    <submittedName>
        <fullName evidence="4">Relaxase/mobilization nuclease family protein</fullName>
    </submittedName>
</protein>
<feature type="domain" description="MobA/VirD2-like nuclease" evidence="2">
    <location>
        <begin position="58"/>
        <end position="150"/>
    </location>
</feature>
<dbReference type="SUPFAM" id="SSF56731">
    <property type="entry name" value="DNA primase core"/>
    <property type="match status" value="1"/>
</dbReference>
<evidence type="ECO:0000256" key="1">
    <source>
        <dbReference type="SAM" id="MobiDB-lite"/>
    </source>
</evidence>
<feature type="region of interest" description="Disordered" evidence="1">
    <location>
        <begin position="805"/>
        <end position="828"/>
    </location>
</feature>
<sequence length="828" mass="89881">MHIKFLPHGTGVGQDAIDYLLGEEDHKGEIRASVEVWRGNPQLTGKLIDSLKTVHRYTSGVINFSPEDAPTDEEIGIVLDEFERTAFSGLERDQYDFCAVVHRESNGGIHIHTIIPRVELTTGKAMNIAPPGWEYTFDPLRDAFNHEKGWARPDDPSRARLVQQGKAKPEWKSGADKKIVVTDYLTKLVANNVVTDRQGVLKALGELGEITRTTDKSVSIKLEGTNKAIKLQGLLYASDFSPRTIRKVAEEAASRPAGRGRPDEAAARAARQELENAVQRRAGYNRERYPAPRPRTDLSAPSDAAAAPLDAALADPGQRLPGVVDDGQRQPVELVDGQPGTTESDELRADPATADGSVLQESSRAEAVQISEPVSEQVKIKKAAYGTVFEPGFKQFAERPSVEPAAGIGGLPDVSSLLVATQWPGASKFLSGAARHNLVRHGGPGAGSVRWERGSDRPTEGEGGTINDRARKIADEAIDQAKRAARATAGALGRCADAAGRAIDAIGRACRKADAAAPVIKANMDAELDRFKSDISLSDYAQAEFGYELVKKESSASSKVLKVGGDKIIVTRQKDGHDVYFSTGDASDCGSIVDFLQNRKRVNLGEVRKELRQWLPSSKKPSVKRPQRPPERAVATSKDRTEVLRQWATMKPYSASYLTDERRLDPQIIEAFGVRQDSHGNACIAHRDASGVLGWESKNKGFTGFAAGGTRNVSFTRLNDGPITRLVLTEAAIDAMSFAQLRHEPGTAYMSTGGTQLSQAQREQIAQIMGKYAVPVVLAMDKDEAGEKMAREIAAMAPESVQTLREVPEGAKDWNEALQAKQRAMPKP</sequence>
<evidence type="ECO:0000259" key="3">
    <source>
        <dbReference type="Pfam" id="PF13154"/>
    </source>
</evidence>
<dbReference type="Pfam" id="PF13154">
    <property type="entry name" value="DUF3991"/>
    <property type="match status" value="1"/>
</dbReference>
<dbReference type="Gene3D" id="3.40.1360.10">
    <property type="match status" value="1"/>
</dbReference>
<dbReference type="HOGENOM" id="CLU_352926_0_0_4"/>
<feature type="region of interest" description="Disordered" evidence="1">
    <location>
        <begin position="616"/>
        <end position="636"/>
    </location>
</feature>
<dbReference type="InterPro" id="IPR025054">
    <property type="entry name" value="DUF3991"/>
</dbReference>
<dbReference type="InterPro" id="IPR005094">
    <property type="entry name" value="Endonuclease_MobA/VirD2"/>
</dbReference>
<dbReference type="Pfam" id="PF13155">
    <property type="entry name" value="Toprim_2"/>
    <property type="match status" value="1"/>
</dbReference>
<dbReference type="AlphaFoldDB" id="A1VX76"/>
<feature type="region of interest" description="Disordered" evidence="1">
    <location>
        <begin position="251"/>
        <end position="370"/>
    </location>
</feature>
<reference evidence="5" key="1">
    <citation type="journal article" date="2009" name="Environ. Microbiol.">
        <title>The genome of Polaromonas naphthalenivorans strain CJ2, isolated from coal tar-contaminated sediment, reveals physiological and metabolic versatility and evolution through extensive horizontal gene transfer.</title>
        <authorList>
            <person name="Yagi J.M."/>
            <person name="Sims D."/>
            <person name="Brettin T."/>
            <person name="Bruce D."/>
            <person name="Madsen E.L."/>
        </authorList>
    </citation>
    <scope>NUCLEOTIDE SEQUENCE [LARGE SCALE GENOMIC DNA]</scope>
    <source>
        <strain evidence="5">CJ2</strain>
        <plasmid evidence="5">Plasmid pPNAP08</plasmid>
    </source>
</reference>